<evidence type="ECO:0000313" key="3">
    <source>
        <dbReference type="Proteomes" id="UP000052012"/>
    </source>
</evidence>
<protein>
    <recommendedName>
        <fullName evidence="1">Replication initiator A N-terminal domain-containing protein</fullName>
    </recommendedName>
</protein>
<proteinExistence type="predicted"/>
<name>A0A0R2AL35_9LACO</name>
<comment type="caution">
    <text evidence="2">The sequence shown here is derived from an EMBL/GenBank/DDBJ whole genome shotgun (WGS) entry which is preliminary data.</text>
</comment>
<dbReference type="InterPro" id="IPR010724">
    <property type="entry name" value="RepA_N"/>
</dbReference>
<dbReference type="Proteomes" id="UP000052012">
    <property type="component" value="Unassembled WGS sequence"/>
</dbReference>
<dbReference type="AlphaFoldDB" id="A0A0R2AL35"/>
<reference evidence="2 3" key="1">
    <citation type="journal article" date="2015" name="Genome Announc.">
        <title>Expanding the biotechnology potential of lactobacilli through comparative genomics of 213 strains and associated genera.</title>
        <authorList>
            <person name="Sun Z."/>
            <person name="Harris H.M."/>
            <person name="McCann A."/>
            <person name="Guo C."/>
            <person name="Argimon S."/>
            <person name="Zhang W."/>
            <person name="Yang X."/>
            <person name="Jeffery I.B."/>
            <person name="Cooney J.C."/>
            <person name="Kagawa T.F."/>
            <person name="Liu W."/>
            <person name="Song Y."/>
            <person name="Salvetti E."/>
            <person name="Wrobel A."/>
            <person name="Rasinkangas P."/>
            <person name="Parkhill J."/>
            <person name="Rea M.C."/>
            <person name="O'Sullivan O."/>
            <person name="Ritari J."/>
            <person name="Douillard F.P."/>
            <person name="Paul Ross R."/>
            <person name="Yang R."/>
            <person name="Briner A.E."/>
            <person name="Felis G.E."/>
            <person name="de Vos W.M."/>
            <person name="Barrangou R."/>
            <person name="Klaenhammer T.R."/>
            <person name="Caufield P.W."/>
            <person name="Cui Y."/>
            <person name="Zhang H."/>
            <person name="O'Toole P.W."/>
        </authorList>
    </citation>
    <scope>NUCLEOTIDE SEQUENCE [LARGE SCALE GENOMIC DNA]</scope>
    <source>
        <strain evidence="2 3">DSM 23829</strain>
    </source>
</reference>
<feature type="domain" description="Replication initiator A N-terminal" evidence="1">
    <location>
        <begin position="16"/>
        <end position="76"/>
    </location>
</feature>
<organism evidence="2 3">
    <name type="scientific">Apilactobacillus ozensis DSM 23829 = JCM 17196</name>
    <dbReference type="NCBI Taxonomy" id="1423781"/>
    <lineage>
        <taxon>Bacteria</taxon>
        <taxon>Bacillati</taxon>
        <taxon>Bacillota</taxon>
        <taxon>Bacilli</taxon>
        <taxon>Lactobacillales</taxon>
        <taxon>Lactobacillaceae</taxon>
        <taxon>Apilactobacillus</taxon>
    </lineage>
</organism>
<dbReference type="InterPro" id="IPR036390">
    <property type="entry name" value="WH_DNA-bd_sf"/>
</dbReference>
<dbReference type="PATRIC" id="fig|1423781.4.peg.783"/>
<dbReference type="SUPFAM" id="SSF46785">
    <property type="entry name" value="Winged helix' DNA-binding domain"/>
    <property type="match status" value="1"/>
</dbReference>
<dbReference type="EMBL" id="AYYQ01000036">
    <property type="protein sequence ID" value="KRM67607.1"/>
    <property type="molecule type" value="Genomic_DNA"/>
</dbReference>
<evidence type="ECO:0000313" key="2">
    <source>
        <dbReference type="EMBL" id="KRM67607.1"/>
    </source>
</evidence>
<gene>
    <name evidence="2" type="ORF">FD06_GL000759</name>
</gene>
<evidence type="ECO:0000259" key="1">
    <source>
        <dbReference type="Pfam" id="PF06970"/>
    </source>
</evidence>
<sequence>MNQFIQLDINILNNNDLNSDEKITLSLILDRMKSSIKRRSFYDDRRGDYYVVYPIQELMDILGVGKNTVIKVLKKLEYLGLIIKQRAFNQATRIFISSAMMAKNIVDEEIKKASVNIKPSKSQKINFNQKTNHKKHNNTVNTASVAESESVVDKVKQWSQATQQKLGLTFSSIQAIQKFCKNNVEKCKHVVRLILNARNAVAKQNQIAKSNLTQFESNLNIKHGLAKQLEHIFSYALNLPKSNYAGYVTNALKTYFTQAFGLETTQTVKPKIHQVKFNNGQKHIHEELPEWAKDDYVYVPDKHVDLKKQAKLKAMLADL</sequence>
<dbReference type="RefSeq" id="WP_056967085.1">
    <property type="nucleotide sequence ID" value="NZ_AYYQ01000036.1"/>
</dbReference>
<keyword evidence="3" id="KW-1185">Reference proteome</keyword>
<accession>A0A0R2AL35</accession>
<dbReference type="Pfam" id="PF06970">
    <property type="entry name" value="RepA_N"/>
    <property type="match status" value="1"/>
</dbReference>